<evidence type="ECO:0000313" key="6">
    <source>
        <dbReference type="Proteomes" id="UP001601059"/>
    </source>
</evidence>
<dbReference type="GO" id="GO:0008168">
    <property type="term" value="F:methyltransferase activity"/>
    <property type="evidence" value="ECO:0007669"/>
    <property type="project" value="UniProtKB-KW"/>
</dbReference>
<dbReference type="PANTHER" id="PTHR44942">
    <property type="entry name" value="METHYLTRANSF_11 DOMAIN-CONTAINING PROTEIN"/>
    <property type="match status" value="1"/>
</dbReference>
<accession>A0ABW6K5G0</accession>
<keyword evidence="3 5" id="KW-0808">Transferase</keyword>
<dbReference type="RefSeq" id="WP_389357584.1">
    <property type="nucleotide sequence ID" value="NZ_JBIACK010000001.1"/>
</dbReference>
<dbReference type="EMBL" id="JBIACK010000001">
    <property type="protein sequence ID" value="MFE8699409.1"/>
    <property type="molecule type" value="Genomic_DNA"/>
</dbReference>
<keyword evidence="6" id="KW-1185">Reference proteome</keyword>
<dbReference type="InterPro" id="IPR029063">
    <property type="entry name" value="SAM-dependent_MTases_sf"/>
</dbReference>
<proteinExistence type="inferred from homology"/>
<dbReference type="EC" id="2.1.1.-" evidence="5"/>
<dbReference type="GO" id="GO:0032259">
    <property type="term" value="P:methylation"/>
    <property type="evidence" value="ECO:0007669"/>
    <property type="project" value="UniProtKB-KW"/>
</dbReference>
<dbReference type="Gene3D" id="3.40.50.150">
    <property type="entry name" value="Vaccinia Virus protein VP39"/>
    <property type="match status" value="1"/>
</dbReference>
<protein>
    <submittedName>
        <fullName evidence="5">Class I SAM-dependent methyltransferase</fullName>
        <ecNumber evidence="5">2.1.1.-</ecNumber>
    </submittedName>
</protein>
<name>A0ABW6K5G0_9BACI</name>
<comment type="similarity">
    <text evidence="1">Belongs to the methyltransferase superfamily.</text>
</comment>
<dbReference type="PANTHER" id="PTHR44942:SF4">
    <property type="entry name" value="METHYLTRANSFERASE TYPE 11 DOMAIN-CONTAINING PROTEIN"/>
    <property type="match status" value="1"/>
</dbReference>
<evidence type="ECO:0000256" key="3">
    <source>
        <dbReference type="ARBA" id="ARBA00022679"/>
    </source>
</evidence>
<evidence type="ECO:0000259" key="4">
    <source>
        <dbReference type="Pfam" id="PF08241"/>
    </source>
</evidence>
<evidence type="ECO:0000256" key="1">
    <source>
        <dbReference type="ARBA" id="ARBA00008361"/>
    </source>
</evidence>
<sequence length="257" mass="29372">MDIKKDVQKQFGRSAHSYVTSSIHKDGDDLQKLIHLANTNGTEALLDIATGGGHTANIFAPLVKNVTALDLTQEMLSAAETFIKENGHQNVQFVLGDAEKLPFNKNSFDMVTCRIAPHHFPNIINFIKEVNRVLKPGGQFLLDDNVVPEEDELDKFYNTIEKIRDYSHFRAWKKSEWIQMLETNNFEVREWFQFKKTFTFDSWFDRMNAGADKKEQLCKLILGASNQAKERFNIIISDGKVQSFQGEAIVMKAVKQV</sequence>
<dbReference type="InterPro" id="IPR013216">
    <property type="entry name" value="Methyltransf_11"/>
</dbReference>
<gene>
    <name evidence="5" type="ORF">ACFYKX_02100</name>
</gene>
<dbReference type="CDD" id="cd02440">
    <property type="entry name" value="AdoMet_MTases"/>
    <property type="match status" value="1"/>
</dbReference>
<dbReference type="Pfam" id="PF08241">
    <property type="entry name" value="Methyltransf_11"/>
    <property type="match status" value="1"/>
</dbReference>
<dbReference type="SUPFAM" id="SSF53335">
    <property type="entry name" value="S-adenosyl-L-methionine-dependent methyltransferases"/>
    <property type="match status" value="1"/>
</dbReference>
<organism evidence="5 6">
    <name type="scientific">Cytobacillus spartinae</name>
    <dbReference type="NCBI Taxonomy" id="3299023"/>
    <lineage>
        <taxon>Bacteria</taxon>
        <taxon>Bacillati</taxon>
        <taxon>Bacillota</taxon>
        <taxon>Bacilli</taxon>
        <taxon>Bacillales</taxon>
        <taxon>Bacillaceae</taxon>
        <taxon>Cytobacillus</taxon>
    </lineage>
</organism>
<evidence type="ECO:0000256" key="2">
    <source>
        <dbReference type="ARBA" id="ARBA00022603"/>
    </source>
</evidence>
<evidence type="ECO:0000313" key="5">
    <source>
        <dbReference type="EMBL" id="MFE8699409.1"/>
    </source>
</evidence>
<dbReference type="InterPro" id="IPR051052">
    <property type="entry name" value="Diverse_substrate_MTase"/>
</dbReference>
<keyword evidence="2 5" id="KW-0489">Methyltransferase</keyword>
<feature type="domain" description="Methyltransferase type 11" evidence="4">
    <location>
        <begin position="46"/>
        <end position="141"/>
    </location>
</feature>
<comment type="caution">
    <text evidence="5">The sequence shown here is derived from an EMBL/GenBank/DDBJ whole genome shotgun (WGS) entry which is preliminary data.</text>
</comment>
<reference evidence="5 6" key="1">
    <citation type="submission" date="2024-08" db="EMBL/GenBank/DDBJ databases">
        <title>Two novel Cytobacillus novel species.</title>
        <authorList>
            <person name="Liu G."/>
        </authorList>
    </citation>
    <scope>NUCLEOTIDE SEQUENCE [LARGE SCALE GENOMIC DNA]</scope>
    <source>
        <strain evidence="5 6">FJAT-54145</strain>
    </source>
</reference>
<dbReference type="Proteomes" id="UP001601059">
    <property type="component" value="Unassembled WGS sequence"/>
</dbReference>